<evidence type="ECO:0000259" key="7">
    <source>
        <dbReference type="PROSITE" id="PS50144"/>
    </source>
</evidence>
<dbReference type="Gene3D" id="2.20.110.10">
    <property type="entry name" value="Histone H3 K4-specific methyltransferase SET7/9 N-terminal domain"/>
    <property type="match status" value="1"/>
</dbReference>
<dbReference type="Pfam" id="PF00443">
    <property type="entry name" value="UCH"/>
    <property type="match status" value="1"/>
</dbReference>
<keyword evidence="9" id="KW-1185">Reference proteome</keyword>
<reference evidence="8" key="1">
    <citation type="submission" date="2023-04" db="EMBL/GenBank/DDBJ databases">
        <title>Black Yeasts Isolated from many extreme environments.</title>
        <authorList>
            <person name="Coleine C."/>
            <person name="Stajich J.E."/>
            <person name="Selbmann L."/>
        </authorList>
    </citation>
    <scope>NUCLEOTIDE SEQUENCE</scope>
    <source>
        <strain evidence="8">CCFEE 5312</strain>
    </source>
</reference>
<dbReference type="PROSITE" id="PS50089">
    <property type="entry name" value="ZF_RING_2"/>
    <property type="match status" value="1"/>
</dbReference>
<proteinExistence type="predicted"/>
<evidence type="ECO:0000313" key="8">
    <source>
        <dbReference type="EMBL" id="KAK3053770.1"/>
    </source>
</evidence>
<dbReference type="InterPro" id="IPR001394">
    <property type="entry name" value="Peptidase_C19_UCH"/>
</dbReference>
<organism evidence="8 9">
    <name type="scientific">Extremus antarcticus</name>
    <dbReference type="NCBI Taxonomy" id="702011"/>
    <lineage>
        <taxon>Eukaryota</taxon>
        <taxon>Fungi</taxon>
        <taxon>Dikarya</taxon>
        <taxon>Ascomycota</taxon>
        <taxon>Pezizomycotina</taxon>
        <taxon>Dothideomycetes</taxon>
        <taxon>Dothideomycetidae</taxon>
        <taxon>Mycosphaerellales</taxon>
        <taxon>Extremaceae</taxon>
        <taxon>Extremus</taxon>
    </lineage>
</organism>
<dbReference type="Gene3D" id="3.90.70.10">
    <property type="entry name" value="Cysteine proteinases"/>
    <property type="match status" value="1"/>
</dbReference>
<dbReference type="GO" id="GO:0005737">
    <property type="term" value="C:cytoplasm"/>
    <property type="evidence" value="ECO:0007669"/>
    <property type="project" value="UniProtKB-SubCell"/>
</dbReference>
<evidence type="ECO:0000256" key="1">
    <source>
        <dbReference type="ARBA" id="ARBA00004496"/>
    </source>
</evidence>
<dbReference type="InterPro" id="IPR013083">
    <property type="entry name" value="Znf_RING/FYVE/PHD"/>
</dbReference>
<comment type="caution">
    <text evidence="8">The sequence shown here is derived from an EMBL/GenBank/DDBJ whole genome shotgun (WGS) entry which is preliminary data.</text>
</comment>
<protein>
    <recommendedName>
        <fullName evidence="10">RING-type domain-containing protein</fullName>
    </recommendedName>
</protein>
<dbReference type="InterPro" id="IPR002083">
    <property type="entry name" value="MATH/TRAF_dom"/>
</dbReference>
<comment type="subcellular location">
    <subcellularLocation>
        <location evidence="1">Cytoplasm</location>
    </subcellularLocation>
</comment>
<keyword evidence="2" id="KW-0963">Cytoplasm</keyword>
<dbReference type="GO" id="GO:0016579">
    <property type="term" value="P:protein deubiquitination"/>
    <property type="evidence" value="ECO:0007669"/>
    <property type="project" value="InterPro"/>
</dbReference>
<dbReference type="AlphaFoldDB" id="A0AAJ0GCI0"/>
<gene>
    <name evidence="8" type="ORF">LTR09_005050</name>
</gene>
<dbReference type="PANTHER" id="PTHR23084">
    <property type="entry name" value="PHOSPHATIDYLINOSITOL-4-PHOSPHATE 5-KINASE RELATED"/>
    <property type="match status" value="1"/>
</dbReference>
<dbReference type="SUPFAM" id="SSF54001">
    <property type="entry name" value="Cysteine proteinases"/>
    <property type="match status" value="1"/>
</dbReference>
<feature type="region of interest" description="Disordered" evidence="5">
    <location>
        <begin position="1"/>
        <end position="115"/>
    </location>
</feature>
<dbReference type="InterPro" id="IPR008974">
    <property type="entry name" value="TRAF-like"/>
</dbReference>
<feature type="domain" description="MATH" evidence="7">
    <location>
        <begin position="155"/>
        <end position="313"/>
    </location>
</feature>
<evidence type="ECO:0000256" key="5">
    <source>
        <dbReference type="SAM" id="MobiDB-lite"/>
    </source>
</evidence>
<feature type="compositionally biased region" description="Pro residues" evidence="5">
    <location>
        <begin position="52"/>
        <end position="65"/>
    </location>
</feature>
<name>A0AAJ0GCI0_9PEZI</name>
<dbReference type="Pfam" id="PF02493">
    <property type="entry name" value="MORN"/>
    <property type="match status" value="4"/>
</dbReference>
<dbReference type="InterPro" id="IPR003409">
    <property type="entry name" value="MORN"/>
</dbReference>
<evidence type="ECO:0000256" key="4">
    <source>
        <dbReference type="PROSITE-ProRule" id="PRU00175"/>
    </source>
</evidence>
<dbReference type="Pfam" id="PF22486">
    <property type="entry name" value="MATH_2"/>
    <property type="match status" value="1"/>
</dbReference>
<dbReference type="SMART" id="SM00184">
    <property type="entry name" value="RING"/>
    <property type="match status" value="1"/>
</dbReference>
<dbReference type="GO" id="GO:0004843">
    <property type="term" value="F:cysteine-type deubiquitinase activity"/>
    <property type="evidence" value="ECO:0007669"/>
    <property type="project" value="InterPro"/>
</dbReference>
<dbReference type="InterPro" id="IPR038765">
    <property type="entry name" value="Papain-like_cys_pep_sf"/>
</dbReference>
<dbReference type="SMART" id="SM00698">
    <property type="entry name" value="MORN"/>
    <property type="match status" value="3"/>
</dbReference>
<dbReference type="PROSITE" id="PS50144">
    <property type="entry name" value="MATH"/>
    <property type="match status" value="1"/>
</dbReference>
<evidence type="ECO:0000256" key="3">
    <source>
        <dbReference type="ARBA" id="ARBA00022737"/>
    </source>
</evidence>
<keyword evidence="3" id="KW-0677">Repeat</keyword>
<dbReference type="Gene3D" id="2.60.210.10">
    <property type="entry name" value="Apoptosis, Tumor Necrosis Factor Receptor Associated Protein 2, Chain A"/>
    <property type="match status" value="1"/>
</dbReference>
<dbReference type="GO" id="GO:0008270">
    <property type="term" value="F:zinc ion binding"/>
    <property type="evidence" value="ECO:0007669"/>
    <property type="project" value="UniProtKB-KW"/>
</dbReference>
<feature type="region of interest" description="Disordered" evidence="5">
    <location>
        <begin position="555"/>
        <end position="574"/>
    </location>
</feature>
<accession>A0AAJ0GCI0</accession>
<dbReference type="Gene3D" id="3.30.40.10">
    <property type="entry name" value="Zinc/RING finger domain, C3HC4 (zinc finger)"/>
    <property type="match status" value="1"/>
</dbReference>
<evidence type="ECO:0000256" key="2">
    <source>
        <dbReference type="ARBA" id="ARBA00022490"/>
    </source>
</evidence>
<dbReference type="SUPFAM" id="SSF49599">
    <property type="entry name" value="TRAF domain-like"/>
    <property type="match status" value="1"/>
</dbReference>
<keyword evidence="4" id="KW-0479">Metal-binding</keyword>
<dbReference type="Pfam" id="PF13920">
    <property type="entry name" value="zf-C3HC4_3"/>
    <property type="match status" value="1"/>
</dbReference>
<keyword evidence="4" id="KW-0863">Zinc-finger</keyword>
<feature type="compositionally biased region" description="Polar residues" evidence="5">
    <location>
        <begin position="10"/>
        <end position="25"/>
    </location>
</feature>
<evidence type="ECO:0000259" key="6">
    <source>
        <dbReference type="PROSITE" id="PS50089"/>
    </source>
</evidence>
<feature type="domain" description="RING-type" evidence="6">
    <location>
        <begin position="845"/>
        <end position="880"/>
    </location>
</feature>
<keyword evidence="4" id="KW-0862">Zinc</keyword>
<sequence length="897" mass="101825">MAHPHPPLSPFTNQQLFDFLPTSSIPPELLAPPPVTNQPPHQSHDRTAMDPPAVPPLPPMPPENTLPPVVNNPETSANEVVPVQQDGHDHSESESDEEPPPQYQWQPLEEDKTEPCEDEMAYIAGRDEHSATDRLYWEKKTFFDLNDPELPAGESGRIDWLVEHFNGTKENPNTEVIMRSEIVKIGGYDWRIKFYPRGNDTDYLSLYLECVTMQPDDFEATELFPDTALPFLEGTERLERRKAVSAQVSVVMYNPAEPRVYEYHRDAHKFTKNDADYGWTRFTSRPRYDFHVRDHGQRTSILRDDKLAFSAYIRIMEDPTNCLWAHGNNPYEDSLMLTGLRPFTPLEPFFAAELPLLHFAPFRKFISECKGSKIVFWMQTLLYKMMTRKHSRSYGAPFGGPDCVQSDTTSWLRFLARALRKETSPATITELIGTLDPEKGAALSYNRLKTKNCGSVQKAVDAHPFALEKPALLAMELERQEFDREKRKWEKLTNKVEMETQINVSGALYLLYAFTTHCGDLTSNKFNVYIRPNGPTRPWYKYSNGNVTCLTNKQAAGKHSGYDEPPTPVKAKRHPHHFHRHDVGMRNMYMYRNEDPDEVAQAVYYVRDDYKHHILCHPPVEKWYIPKNVADGIPPTFDGVVDDQPPATAVYERFTEAAEAAADAAAAAVLTESQQALAESQQAPPDIDSRRESFEIDAGYATPNCWQMDGEDVVMSDIDAEESALEDSAPEKQTTELQIDVLGREYFKGHVLDGEYHGPGHIIFQNGDEYIGSFAHSQKSGHGRMIYAASGNVYDGEWKDDEQHGFGKLVEASSGNVFEGGWKEGKKHGDFVLRGTMTDDDKGCCGICYDREINTAFYDCGHVMACKECAGKIEVCPICRKRVMARLELFGVRMTFE</sequence>
<evidence type="ECO:0000313" key="9">
    <source>
        <dbReference type="Proteomes" id="UP001271007"/>
    </source>
</evidence>
<dbReference type="SUPFAM" id="SSF57850">
    <property type="entry name" value="RING/U-box"/>
    <property type="match status" value="1"/>
</dbReference>
<dbReference type="SUPFAM" id="SSF82185">
    <property type="entry name" value="Histone H3 K4-specific methyltransferase SET7/9 N-terminal domain"/>
    <property type="match status" value="1"/>
</dbReference>
<dbReference type="EMBL" id="JAWDJX010000014">
    <property type="protein sequence ID" value="KAK3053770.1"/>
    <property type="molecule type" value="Genomic_DNA"/>
</dbReference>
<dbReference type="Proteomes" id="UP001271007">
    <property type="component" value="Unassembled WGS sequence"/>
</dbReference>
<dbReference type="PANTHER" id="PTHR23084:SF263">
    <property type="entry name" value="MORN REPEAT-CONTAINING PROTEIN 1"/>
    <property type="match status" value="1"/>
</dbReference>
<evidence type="ECO:0008006" key="10">
    <source>
        <dbReference type="Google" id="ProtNLM"/>
    </source>
</evidence>
<dbReference type="InterPro" id="IPR001841">
    <property type="entry name" value="Znf_RING"/>
</dbReference>